<evidence type="ECO:0000313" key="2">
    <source>
        <dbReference type="Proteomes" id="UP000004374"/>
    </source>
</evidence>
<dbReference type="RefSeq" id="WP_008221309.1">
    <property type="nucleotide sequence ID" value="NZ_BAFK01000010.1"/>
</dbReference>
<protein>
    <recommendedName>
        <fullName evidence="3">Beta-ketoacyl synthase N-terminal domain-containing protein</fullName>
    </recommendedName>
</protein>
<organism evidence="1 2">
    <name type="scientific">Rheinheimera nanhaiensis E407-8</name>
    <dbReference type="NCBI Taxonomy" id="562729"/>
    <lineage>
        <taxon>Bacteria</taxon>
        <taxon>Pseudomonadati</taxon>
        <taxon>Pseudomonadota</taxon>
        <taxon>Gammaproteobacteria</taxon>
        <taxon>Chromatiales</taxon>
        <taxon>Chromatiaceae</taxon>
        <taxon>Rheinheimera</taxon>
    </lineage>
</organism>
<reference evidence="1 2" key="1">
    <citation type="journal article" date="2012" name="J. Bacteriol.">
        <title>Genome Sequence of the Protease-Producing Bacterium Rheinheimera nanhaiensis E407-8T, Isolated from Deep-Sea Sediment of the South China Sea.</title>
        <authorList>
            <person name="Zhang X.-Y."/>
            <person name="Zhang Y.-J."/>
            <person name="Qin Q.-L."/>
            <person name="Xie B.-B."/>
            <person name="Chen X.-L."/>
            <person name="Zhou B.-C."/>
            <person name="Zhang Y.-Z."/>
        </authorList>
    </citation>
    <scope>NUCLEOTIDE SEQUENCE [LARGE SCALE GENOMIC DNA]</scope>
    <source>
        <strain evidence="1 2">E407-8</strain>
    </source>
</reference>
<dbReference type="EMBL" id="BAFK01000010">
    <property type="protein sequence ID" value="GAB59047.1"/>
    <property type="molecule type" value="Genomic_DNA"/>
</dbReference>
<dbReference type="OrthoDB" id="5811240at2"/>
<sequence>MPALPALKAASYTLHLASLPHARLLEQVALATVTPKMLSWQQAEIATAFFGDERTTFSEQPTTQSQRLLALLDALLAKMPARPAQQIVYLLLPEFNSADDALLSTFLHQLMRNHPELLQSPQCRVFPYGATASVMALKAAAELLAQPEQQKEIWFIAVDSLNDEAVFSRYAAEQSATEQSCQLLSEGAIALYLTASDTGLQLAYAASDAQLEPSTDDDMATAGLLRQTAQLLSIEQAQLSLICLPDSGNDYASQCWLNQMSQLNGVVTEDTQYLLPGYQIGELGACGGLYRLLLLLHQAQQGRVSGLILQYEQSLRRYRGVALYQAV</sequence>
<evidence type="ECO:0000313" key="1">
    <source>
        <dbReference type="EMBL" id="GAB59047.1"/>
    </source>
</evidence>
<evidence type="ECO:0008006" key="3">
    <source>
        <dbReference type="Google" id="ProtNLM"/>
    </source>
</evidence>
<accession>I1DYB9</accession>
<proteinExistence type="predicted"/>
<keyword evidence="2" id="KW-1185">Reference proteome</keyword>
<comment type="caution">
    <text evidence="1">The sequence shown here is derived from an EMBL/GenBank/DDBJ whole genome shotgun (WGS) entry which is preliminary data.</text>
</comment>
<gene>
    <name evidence="1" type="ORF">RNAN_2037</name>
</gene>
<dbReference type="STRING" id="562729.RNAN_2037"/>
<name>I1DYB9_9GAMM</name>
<dbReference type="Proteomes" id="UP000004374">
    <property type="component" value="Unassembled WGS sequence"/>
</dbReference>
<dbReference type="AlphaFoldDB" id="I1DYB9"/>